<evidence type="ECO:0000256" key="6">
    <source>
        <dbReference type="SAM" id="MobiDB-lite"/>
    </source>
</evidence>
<dbReference type="FunFam" id="4.10.1000.10:FF:000022">
    <property type="entry name" value="Zinc finger CCCH domain-containing protein 7"/>
    <property type="match status" value="1"/>
</dbReference>
<dbReference type="STRING" id="41688.A0A2N3NHS7"/>
<feature type="region of interest" description="Disordered" evidence="6">
    <location>
        <begin position="64"/>
        <end position="83"/>
    </location>
</feature>
<evidence type="ECO:0000313" key="8">
    <source>
        <dbReference type="EMBL" id="PKS11984.1"/>
    </source>
</evidence>
<dbReference type="SUPFAM" id="SSF90229">
    <property type="entry name" value="CCCH zinc finger"/>
    <property type="match status" value="2"/>
</dbReference>
<keyword evidence="3 5" id="KW-0863">Zinc-finger</keyword>
<feature type="domain" description="C3H1-type" evidence="7">
    <location>
        <begin position="302"/>
        <end position="330"/>
    </location>
</feature>
<dbReference type="Proteomes" id="UP000233524">
    <property type="component" value="Unassembled WGS sequence"/>
</dbReference>
<keyword evidence="1 5" id="KW-0479">Metal-binding</keyword>
<feature type="zinc finger region" description="C3H1-type" evidence="5">
    <location>
        <begin position="358"/>
        <end position="386"/>
    </location>
</feature>
<feature type="region of interest" description="Disordered" evidence="6">
    <location>
        <begin position="412"/>
        <end position="442"/>
    </location>
</feature>
<evidence type="ECO:0000256" key="3">
    <source>
        <dbReference type="ARBA" id="ARBA00022771"/>
    </source>
</evidence>
<feature type="domain" description="C3H1-type" evidence="7">
    <location>
        <begin position="358"/>
        <end position="386"/>
    </location>
</feature>
<keyword evidence="2" id="KW-0677">Repeat</keyword>
<dbReference type="GO" id="GO:0008270">
    <property type="term" value="F:zinc ion binding"/>
    <property type="evidence" value="ECO:0007669"/>
    <property type="project" value="UniProtKB-KW"/>
</dbReference>
<dbReference type="GO" id="GO:0005634">
    <property type="term" value="C:nucleus"/>
    <property type="evidence" value="ECO:0007669"/>
    <property type="project" value="TreeGrafter"/>
</dbReference>
<dbReference type="VEuPathDB" id="FungiDB:jhhlp_001280"/>
<feature type="domain" description="C3H1-type" evidence="7">
    <location>
        <begin position="331"/>
        <end position="357"/>
    </location>
</feature>
<feature type="zinc finger region" description="C3H1-type" evidence="5">
    <location>
        <begin position="302"/>
        <end position="330"/>
    </location>
</feature>
<dbReference type="InterPro" id="IPR000571">
    <property type="entry name" value="Znf_CCCH"/>
</dbReference>
<evidence type="ECO:0000256" key="5">
    <source>
        <dbReference type="PROSITE-ProRule" id="PRU00723"/>
    </source>
</evidence>
<dbReference type="InterPro" id="IPR036855">
    <property type="entry name" value="Znf_CCCH_sf"/>
</dbReference>
<evidence type="ECO:0000256" key="2">
    <source>
        <dbReference type="ARBA" id="ARBA00022737"/>
    </source>
</evidence>
<feature type="compositionally biased region" description="Polar residues" evidence="6">
    <location>
        <begin position="26"/>
        <end position="37"/>
    </location>
</feature>
<dbReference type="Gene3D" id="4.10.1000.10">
    <property type="entry name" value="Zinc finger, CCCH-type"/>
    <property type="match status" value="2"/>
</dbReference>
<dbReference type="FunFam" id="4.10.1000.10:FF:000035">
    <property type="entry name" value="CCCH zinc finger protein, variant"/>
    <property type="match status" value="1"/>
</dbReference>
<dbReference type="OrthoDB" id="410307at2759"/>
<comment type="caution">
    <text evidence="8">The sequence shown here is derived from an EMBL/GenBank/DDBJ whole genome shotgun (WGS) entry which is preliminary data.</text>
</comment>
<feature type="zinc finger region" description="C3H1-type" evidence="5">
    <location>
        <begin position="331"/>
        <end position="357"/>
    </location>
</feature>
<dbReference type="PANTHER" id="PTHR46156:SF1">
    <property type="entry name" value="ZINC FINGER CCCH DOMAIN-CONTAINING PROTEIN 3"/>
    <property type="match status" value="1"/>
</dbReference>
<accession>A0A2N3NHS7</accession>
<reference evidence="8 9" key="1">
    <citation type="journal article" date="2017" name="G3 (Bethesda)">
        <title>First Draft Genome Sequence of the Pathogenic Fungus Lomentospora prolificans (Formerly Scedosporium prolificans).</title>
        <authorList>
            <person name="Luo R."/>
            <person name="Zimin A."/>
            <person name="Workman R."/>
            <person name="Fan Y."/>
            <person name="Pertea G."/>
            <person name="Grossman N."/>
            <person name="Wear M.P."/>
            <person name="Jia B."/>
            <person name="Miller H."/>
            <person name="Casadevall A."/>
            <person name="Timp W."/>
            <person name="Zhang S.X."/>
            <person name="Salzberg S.L."/>
        </authorList>
    </citation>
    <scope>NUCLEOTIDE SEQUENCE [LARGE SCALE GENOMIC DNA]</scope>
    <source>
        <strain evidence="8 9">JHH-5317</strain>
    </source>
</reference>
<keyword evidence="9" id="KW-1185">Reference proteome</keyword>
<protein>
    <recommendedName>
        <fullName evidence="7">C3H1-type domain-containing protein</fullName>
    </recommendedName>
</protein>
<evidence type="ECO:0000256" key="1">
    <source>
        <dbReference type="ARBA" id="ARBA00022723"/>
    </source>
</evidence>
<dbReference type="SMART" id="SM00356">
    <property type="entry name" value="ZnF_C3H1"/>
    <property type="match status" value="3"/>
</dbReference>
<proteinExistence type="predicted"/>
<evidence type="ECO:0000256" key="4">
    <source>
        <dbReference type="ARBA" id="ARBA00022833"/>
    </source>
</evidence>
<evidence type="ECO:0000259" key="7">
    <source>
        <dbReference type="PROSITE" id="PS50103"/>
    </source>
</evidence>
<evidence type="ECO:0000313" key="9">
    <source>
        <dbReference type="Proteomes" id="UP000233524"/>
    </source>
</evidence>
<dbReference type="PROSITE" id="PS50103">
    <property type="entry name" value="ZF_C3H1"/>
    <property type="match status" value="3"/>
</dbReference>
<feature type="region of interest" description="Disordered" evidence="6">
    <location>
        <begin position="99"/>
        <end position="118"/>
    </location>
</feature>
<feature type="compositionally biased region" description="Polar residues" evidence="6">
    <location>
        <begin position="100"/>
        <end position="118"/>
    </location>
</feature>
<dbReference type="PANTHER" id="PTHR46156">
    <property type="entry name" value="CCCH ZINGC FINGER"/>
    <property type="match status" value="1"/>
</dbReference>
<dbReference type="AlphaFoldDB" id="A0A2N3NHS7"/>
<dbReference type="EMBL" id="NLAX01000004">
    <property type="protein sequence ID" value="PKS11984.1"/>
    <property type="molecule type" value="Genomic_DNA"/>
</dbReference>
<keyword evidence="4 5" id="KW-0862">Zinc</keyword>
<name>A0A2N3NHS7_9PEZI</name>
<dbReference type="InParanoid" id="A0A2N3NHS7"/>
<gene>
    <name evidence="8" type="ORF">jhhlp_001280</name>
</gene>
<sequence>MSTEEDKRLLARISQLAGQINRHKNQTPGAPSVSNAQHRCLSPSARPAKLAPVYRVAKQQITVSPYGSRPASPYSRGGGYRRPGVQHRHKSLVLNGASAPAQQATNPGDAPTSSQQPTWISKTDRHLQLINSSVYEKDAQARAKAIAETQQQKRQDRDEKEKAKLKKFLVSSGAGPTTNTAKSTSDSGAFELDVEGIRFRVAKNGSKLAKLPGDINPPSATPKVAVVGGVKFFRSKTGNLYRDGIVKAHRQSGKVKKVDTPCKMFSTTGNSHSHKTIEPNRFLSQSSLWIEKGPGCRYRHDPMKVAVCKDLLHKGTCPHGDNCDLSHELTAERTPACVHYARGNCANPQCPYTHSDVSPGAPVCRPFGLYGYCEKGSQCPERHVFECPDFSNTGKCKTKGCKLVHRERASVLRKAGQRDGDNDDVADLSSDSDSIASDDVDSDEVEELFGDDTVDQSAFQEQRDYISF</sequence>
<feature type="region of interest" description="Disordered" evidence="6">
    <location>
        <begin position="19"/>
        <end position="38"/>
    </location>
</feature>
<organism evidence="8 9">
    <name type="scientific">Lomentospora prolificans</name>
    <dbReference type="NCBI Taxonomy" id="41688"/>
    <lineage>
        <taxon>Eukaryota</taxon>
        <taxon>Fungi</taxon>
        <taxon>Dikarya</taxon>
        <taxon>Ascomycota</taxon>
        <taxon>Pezizomycotina</taxon>
        <taxon>Sordariomycetes</taxon>
        <taxon>Hypocreomycetidae</taxon>
        <taxon>Microascales</taxon>
        <taxon>Microascaceae</taxon>
        <taxon>Lomentospora</taxon>
    </lineage>
</organism>